<keyword evidence="2" id="KW-0274">FAD</keyword>
<sequence>MGSTMPGDDAPIEPDYVTQVVIVGTGPAGGSLASFLGSHGIQGIVIGMTSTTAETPRAHITNMAALECLRDIGLEGECRELASPKESMMHTRWGYSMAGEEYARLYAWGNGAALEAKYAEASPCEPVDLPQTRLEPLLIRKAATSGFITRFNTEFLRFEDDSTKGQVDVIVKDNVFGSIHRIRCRYLFGADGARSRILRQLDLPLKQNPGGGLAWNVLVKADLSKFIRHRQGNLHWCYQHDLEHPDFAWIGFPRMVKPWDEWVFIMFPAPGYQANVPPTREQWEKRISQIIGDATVEIKILDVSKWLVNNIWAEKYAMGNVFCLGDAVHRHPPANGLGSNTCVQDAFNLAWKVAYVLKGMAGPGLLESYEEERQPVGAGVVSRAFQGFLDHFPLWKSVGILEASVEERLAAFAELSMNSPAGRQRRKDFFKSIQGTRYEFHGLGIEMNQRYASGAVYRADQGAMPPLKGDPILDHTRSTYPGSRLPHVWLNKAIPEQPISTIDLAGKGSFTVLTGIGGELWKEAATKSSEDLKIPVVAYSIGFRQDWEDVYLEWENVRDIEEDGCILVRPDRFIAWRANQMVEDPANVLLSVLREILYRGKES</sequence>
<dbReference type="PRINTS" id="PR00420">
    <property type="entry name" value="RNGMNOXGNASE"/>
</dbReference>
<dbReference type="GeneID" id="89976097"/>
<dbReference type="InterPro" id="IPR036188">
    <property type="entry name" value="FAD/NAD-bd_sf"/>
</dbReference>
<feature type="domain" description="FAD-binding" evidence="4">
    <location>
        <begin position="18"/>
        <end position="383"/>
    </location>
</feature>
<dbReference type="SUPFAM" id="SSF51905">
    <property type="entry name" value="FAD/NAD(P)-binding domain"/>
    <property type="match status" value="1"/>
</dbReference>
<dbReference type="PANTHER" id="PTHR43004">
    <property type="entry name" value="TRK SYSTEM POTASSIUM UPTAKE PROTEIN"/>
    <property type="match status" value="1"/>
</dbReference>
<dbReference type="InterPro" id="IPR002938">
    <property type="entry name" value="FAD-bd"/>
</dbReference>
<name>A0AAV9NLU7_9EURO</name>
<keyword evidence="1" id="KW-0285">Flavoprotein</keyword>
<dbReference type="PANTHER" id="PTHR43004:SF8">
    <property type="entry name" value="FAD-BINDING DOMAIN-CONTAINING PROTEIN-RELATED"/>
    <property type="match status" value="1"/>
</dbReference>
<dbReference type="InterPro" id="IPR050641">
    <property type="entry name" value="RIFMO-like"/>
</dbReference>
<reference evidence="5 6" key="1">
    <citation type="submission" date="2023-08" db="EMBL/GenBank/DDBJ databases">
        <title>Black Yeasts Isolated from many extreme environments.</title>
        <authorList>
            <person name="Coleine C."/>
            <person name="Stajich J.E."/>
            <person name="Selbmann L."/>
        </authorList>
    </citation>
    <scope>NUCLEOTIDE SEQUENCE [LARGE SCALE GENOMIC DNA]</scope>
    <source>
        <strain evidence="5 6">CCFEE 5792</strain>
    </source>
</reference>
<evidence type="ECO:0000313" key="5">
    <source>
        <dbReference type="EMBL" id="KAK5061390.1"/>
    </source>
</evidence>
<protein>
    <recommendedName>
        <fullName evidence="4">FAD-binding domain-containing protein</fullName>
    </recommendedName>
</protein>
<proteinExistence type="predicted"/>
<keyword evidence="6" id="KW-1185">Reference proteome</keyword>
<organism evidence="5 6">
    <name type="scientific">Exophiala bonariae</name>
    <dbReference type="NCBI Taxonomy" id="1690606"/>
    <lineage>
        <taxon>Eukaryota</taxon>
        <taxon>Fungi</taxon>
        <taxon>Dikarya</taxon>
        <taxon>Ascomycota</taxon>
        <taxon>Pezizomycotina</taxon>
        <taxon>Eurotiomycetes</taxon>
        <taxon>Chaetothyriomycetidae</taxon>
        <taxon>Chaetothyriales</taxon>
        <taxon>Herpotrichiellaceae</taxon>
        <taxon>Exophiala</taxon>
    </lineage>
</organism>
<evidence type="ECO:0000259" key="4">
    <source>
        <dbReference type="Pfam" id="PF01494"/>
    </source>
</evidence>
<dbReference type="RefSeq" id="XP_064710487.1">
    <property type="nucleotide sequence ID" value="XM_064851484.1"/>
</dbReference>
<keyword evidence="3" id="KW-0560">Oxidoreductase</keyword>
<evidence type="ECO:0000256" key="3">
    <source>
        <dbReference type="ARBA" id="ARBA00023002"/>
    </source>
</evidence>
<accession>A0AAV9NLU7</accession>
<dbReference type="GO" id="GO:0071949">
    <property type="term" value="F:FAD binding"/>
    <property type="evidence" value="ECO:0007669"/>
    <property type="project" value="InterPro"/>
</dbReference>
<dbReference type="EMBL" id="JAVRRD010000003">
    <property type="protein sequence ID" value="KAK5061390.1"/>
    <property type="molecule type" value="Genomic_DNA"/>
</dbReference>
<evidence type="ECO:0000256" key="2">
    <source>
        <dbReference type="ARBA" id="ARBA00022827"/>
    </source>
</evidence>
<dbReference type="GO" id="GO:0016709">
    <property type="term" value="F:oxidoreductase activity, acting on paired donors, with incorporation or reduction of molecular oxygen, NAD(P)H as one donor, and incorporation of one atom of oxygen"/>
    <property type="evidence" value="ECO:0007669"/>
    <property type="project" value="UniProtKB-ARBA"/>
</dbReference>
<evidence type="ECO:0000313" key="6">
    <source>
        <dbReference type="Proteomes" id="UP001358417"/>
    </source>
</evidence>
<gene>
    <name evidence="5" type="ORF">LTR84_007932</name>
</gene>
<dbReference type="Pfam" id="PF01494">
    <property type="entry name" value="FAD_binding_3"/>
    <property type="match status" value="1"/>
</dbReference>
<evidence type="ECO:0000256" key="1">
    <source>
        <dbReference type="ARBA" id="ARBA00022630"/>
    </source>
</evidence>
<dbReference type="Gene3D" id="3.50.50.60">
    <property type="entry name" value="FAD/NAD(P)-binding domain"/>
    <property type="match status" value="1"/>
</dbReference>
<dbReference type="Proteomes" id="UP001358417">
    <property type="component" value="Unassembled WGS sequence"/>
</dbReference>
<dbReference type="Gene3D" id="3.30.9.10">
    <property type="entry name" value="D-Amino Acid Oxidase, subunit A, domain 2"/>
    <property type="match status" value="1"/>
</dbReference>
<dbReference type="Pfam" id="PF21274">
    <property type="entry name" value="Rng_hyd_C"/>
    <property type="match status" value="1"/>
</dbReference>
<dbReference type="Gene3D" id="3.40.30.120">
    <property type="match status" value="1"/>
</dbReference>
<dbReference type="AlphaFoldDB" id="A0AAV9NLU7"/>
<comment type="caution">
    <text evidence="5">The sequence shown here is derived from an EMBL/GenBank/DDBJ whole genome shotgun (WGS) entry which is preliminary data.</text>
</comment>